<evidence type="ECO:0000313" key="1">
    <source>
        <dbReference type="EMBL" id="KAH1121598.1"/>
    </source>
</evidence>
<gene>
    <name evidence="1" type="ORF">J1N35_004758</name>
</gene>
<accession>A0A9D3WE86</accession>
<keyword evidence="2" id="KW-1185">Reference proteome</keyword>
<name>A0A9D3WE86_9ROSI</name>
<dbReference type="OrthoDB" id="10503781at2759"/>
<dbReference type="EMBL" id="JAIQCV010000002">
    <property type="protein sequence ID" value="KAH1121598.1"/>
    <property type="molecule type" value="Genomic_DNA"/>
</dbReference>
<sequence length="195" mass="22068">MDEDLANLNIADDEEEIIKGQSIDEEDDEEYELCLVGKVLMESVVHFSSMRWTLAEGIKGNTVVFQQTPCVTSSIRKSGAPISRHGEDFCPIRLMLESQEVTFAWDLSIRAQTRMGQSEDCKWLREARLVPKLPVGGQFGGNEEKSIGVIQNNNTRQDRMGHQEGMNYGIEKVRFMEIGSNIEEIPIGMIDTKKR</sequence>
<evidence type="ECO:0000313" key="2">
    <source>
        <dbReference type="Proteomes" id="UP000828251"/>
    </source>
</evidence>
<organism evidence="1 2">
    <name type="scientific">Gossypium stocksii</name>
    <dbReference type="NCBI Taxonomy" id="47602"/>
    <lineage>
        <taxon>Eukaryota</taxon>
        <taxon>Viridiplantae</taxon>
        <taxon>Streptophyta</taxon>
        <taxon>Embryophyta</taxon>
        <taxon>Tracheophyta</taxon>
        <taxon>Spermatophyta</taxon>
        <taxon>Magnoliopsida</taxon>
        <taxon>eudicotyledons</taxon>
        <taxon>Gunneridae</taxon>
        <taxon>Pentapetalae</taxon>
        <taxon>rosids</taxon>
        <taxon>malvids</taxon>
        <taxon>Malvales</taxon>
        <taxon>Malvaceae</taxon>
        <taxon>Malvoideae</taxon>
        <taxon>Gossypium</taxon>
    </lineage>
</organism>
<dbReference type="AlphaFoldDB" id="A0A9D3WE86"/>
<comment type="caution">
    <text evidence="1">The sequence shown here is derived from an EMBL/GenBank/DDBJ whole genome shotgun (WGS) entry which is preliminary data.</text>
</comment>
<dbReference type="Proteomes" id="UP000828251">
    <property type="component" value="Unassembled WGS sequence"/>
</dbReference>
<proteinExistence type="predicted"/>
<protein>
    <submittedName>
        <fullName evidence="1">Uncharacterized protein</fullName>
    </submittedName>
</protein>
<reference evidence="1 2" key="1">
    <citation type="journal article" date="2021" name="Plant Biotechnol. J.">
        <title>Multi-omics assisted identification of the key and species-specific regulatory components of drought-tolerant mechanisms in Gossypium stocksii.</title>
        <authorList>
            <person name="Yu D."/>
            <person name="Ke L."/>
            <person name="Zhang D."/>
            <person name="Wu Y."/>
            <person name="Sun Y."/>
            <person name="Mei J."/>
            <person name="Sun J."/>
            <person name="Sun Y."/>
        </authorList>
    </citation>
    <scope>NUCLEOTIDE SEQUENCE [LARGE SCALE GENOMIC DNA]</scope>
    <source>
        <strain evidence="2">cv. E1</strain>
        <tissue evidence="1">Leaf</tissue>
    </source>
</reference>